<organism evidence="1">
    <name type="scientific">uncultured Caudovirales phage</name>
    <dbReference type="NCBI Taxonomy" id="2100421"/>
    <lineage>
        <taxon>Viruses</taxon>
        <taxon>Duplodnaviria</taxon>
        <taxon>Heunggongvirae</taxon>
        <taxon>Uroviricota</taxon>
        <taxon>Caudoviricetes</taxon>
        <taxon>Peduoviridae</taxon>
        <taxon>Maltschvirus</taxon>
        <taxon>Maltschvirus maltsch</taxon>
    </lineage>
</organism>
<proteinExistence type="predicted"/>
<dbReference type="EMBL" id="LR796639">
    <property type="protein sequence ID" value="CAB4156823.1"/>
    <property type="molecule type" value="Genomic_DNA"/>
</dbReference>
<name>A0A6J5ND43_9CAUD</name>
<evidence type="ECO:0000313" key="1">
    <source>
        <dbReference type="EMBL" id="CAB4156823.1"/>
    </source>
</evidence>
<protein>
    <submittedName>
        <fullName evidence="1">Uncharacterized protein</fullName>
    </submittedName>
</protein>
<sequence>MAINFPNTPTLYETYTTSGRSWRYDGEKWVLIYASINVDGGFASSVYVGIEPIDGGFA</sequence>
<accession>A0A6J5ND43</accession>
<gene>
    <name evidence="1" type="ORF">UFOVP658_175</name>
</gene>
<reference evidence="1" key="1">
    <citation type="submission" date="2020-04" db="EMBL/GenBank/DDBJ databases">
        <authorList>
            <person name="Chiriac C."/>
            <person name="Salcher M."/>
            <person name="Ghai R."/>
            <person name="Kavagutti S V."/>
        </authorList>
    </citation>
    <scope>NUCLEOTIDE SEQUENCE</scope>
</reference>